<comment type="cofactor">
    <cofactor evidence="1">
        <name>L-ascorbate</name>
        <dbReference type="ChEBI" id="CHEBI:38290"/>
    </cofactor>
</comment>
<evidence type="ECO:0000259" key="5">
    <source>
        <dbReference type="Pfam" id="PF02668"/>
    </source>
</evidence>
<dbReference type="Gene3D" id="3.60.130.10">
    <property type="entry name" value="Clavaminate synthase-like"/>
    <property type="match status" value="2"/>
</dbReference>
<dbReference type="EMBL" id="JTDY01001874">
    <property type="protein sequence ID" value="KOB72661.1"/>
    <property type="molecule type" value="Genomic_DNA"/>
</dbReference>
<accession>A0A0L7LBT6</accession>
<dbReference type="SUPFAM" id="SSF51197">
    <property type="entry name" value="Clavaminate synthase-like"/>
    <property type="match status" value="1"/>
</dbReference>
<sequence>MVGSLQVLHCLEHLNPVGGETILVDGFYGAEHLKQDCPECYEFLTTFDVEAEYIEDGHHHTSYYRSLRKLGQYYENPENQWQFKLSPGTVMVMDNFRVLHGRTGFSGQRILCGSYVSRSDWLDKARSLGLIN</sequence>
<comment type="pathway">
    <text evidence="2">Amine and polyamine biosynthesis; carnitine biosynthesis.</text>
</comment>
<keyword evidence="6" id="KW-0223">Dioxygenase</keyword>
<name>A0A0L7LBT6_OPEBR</name>
<evidence type="ECO:0000256" key="3">
    <source>
        <dbReference type="ARBA" id="ARBA00022873"/>
    </source>
</evidence>
<dbReference type="AlphaFoldDB" id="A0A0L7LBT6"/>
<dbReference type="InterPro" id="IPR003819">
    <property type="entry name" value="TauD/TfdA-like"/>
</dbReference>
<dbReference type="Pfam" id="PF02668">
    <property type="entry name" value="TauD"/>
    <property type="match status" value="2"/>
</dbReference>
<dbReference type="InterPro" id="IPR050411">
    <property type="entry name" value="AlphaKG_dependent_hydroxylases"/>
</dbReference>
<reference evidence="6 7" key="1">
    <citation type="journal article" date="2015" name="Genome Biol. Evol.">
        <title>The genome of winter moth (Operophtera brumata) provides a genomic perspective on sexual dimorphism and phenology.</title>
        <authorList>
            <person name="Derks M.F."/>
            <person name="Smit S."/>
            <person name="Salis L."/>
            <person name="Schijlen E."/>
            <person name="Bossers A."/>
            <person name="Mateman C."/>
            <person name="Pijl A.S."/>
            <person name="de Ridder D."/>
            <person name="Groenen M.A."/>
            <person name="Visser M.E."/>
            <person name="Megens H.J."/>
        </authorList>
    </citation>
    <scope>NUCLEOTIDE SEQUENCE [LARGE SCALE GENOMIC DNA]</scope>
    <source>
        <strain evidence="6">WM2013NL</strain>
        <tissue evidence="6">Head and thorax</tissue>
    </source>
</reference>
<evidence type="ECO:0000313" key="7">
    <source>
        <dbReference type="Proteomes" id="UP000037510"/>
    </source>
</evidence>
<keyword evidence="3" id="KW-0124">Carnitine biosynthesis</keyword>
<comment type="caution">
    <text evidence="6">The sequence shown here is derived from an EMBL/GenBank/DDBJ whole genome shotgun (WGS) entry which is preliminary data.</text>
</comment>
<dbReference type="PANTHER" id="PTHR10696">
    <property type="entry name" value="GAMMA-BUTYROBETAINE HYDROXYLASE-RELATED"/>
    <property type="match status" value="1"/>
</dbReference>
<dbReference type="GO" id="GO:0005739">
    <property type="term" value="C:mitochondrion"/>
    <property type="evidence" value="ECO:0007669"/>
    <property type="project" value="TreeGrafter"/>
</dbReference>
<evidence type="ECO:0000256" key="2">
    <source>
        <dbReference type="ARBA" id="ARBA00005022"/>
    </source>
</evidence>
<proteinExistence type="predicted"/>
<dbReference type="InterPro" id="IPR042098">
    <property type="entry name" value="TauD-like_sf"/>
</dbReference>
<organism evidence="6 7">
    <name type="scientific">Operophtera brumata</name>
    <name type="common">Winter moth</name>
    <name type="synonym">Phalaena brumata</name>
    <dbReference type="NCBI Taxonomy" id="104452"/>
    <lineage>
        <taxon>Eukaryota</taxon>
        <taxon>Metazoa</taxon>
        <taxon>Ecdysozoa</taxon>
        <taxon>Arthropoda</taxon>
        <taxon>Hexapoda</taxon>
        <taxon>Insecta</taxon>
        <taxon>Pterygota</taxon>
        <taxon>Neoptera</taxon>
        <taxon>Endopterygota</taxon>
        <taxon>Lepidoptera</taxon>
        <taxon>Glossata</taxon>
        <taxon>Ditrysia</taxon>
        <taxon>Geometroidea</taxon>
        <taxon>Geometridae</taxon>
        <taxon>Larentiinae</taxon>
        <taxon>Operophtera</taxon>
    </lineage>
</organism>
<keyword evidence="4" id="KW-0560">Oxidoreductase</keyword>
<dbReference type="STRING" id="104452.A0A0L7LBT6"/>
<evidence type="ECO:0000313" key="6">
    <source>
        <dbReference type="EMBL" id="KOB72661.1"/>
    </source>
</evidence>
<feature type="domain" description="TauD/TfdA-like" evidence="5">
    <location>
        <begin position="4"/>
        <end position="55"/>
    </location>
</feature>
<gene>
    <name evidence="6" type="ORF">OBRU01_12003</name>
</gene>
<keyword evidence="7" id="KW-1185">Reference proteome</keyword>
<dbReference type="PANTHER" id="PTHR10696:SF51">
    <property type="entry name" value="TRIMETHYLLYSINE DIOXYGENASE, MITOCHONDRIAL"/>
    <property type="match status" value="1"/>
</dbReference>
<evidence type="ECO:0000256" key="1">
    <source>
        <dbReference type="ARBA" id="ARBA00001961"/>
    </source>
</evidence>
<dbReference type="GO" id="GO:0045329">
    <property type="term" value="P:carnitine biosynthetic process"/>
    <property type="evidence" value="ECO:0007669"/>
    <property type="project" value="UniProtKB-KW"/>
</dbReference>
<evidence type="ECO:0000256" key="4">
    <source>
        <dbReference type="ARBA" id="ARBA00023002"/>
    </source>
</evidence>
<protein>
    <submittedName>
        <fullName evidence="6">Epsilon-trimethyllysine 2-oxoglutarate dioxygenase</fullName>
    </submittedName>
</protein>
<feature type="domain" description="TauD/TfdA-like" evidence="5">
    <location>
        <begin position="58"/>
        <end position="115"/>
    </location>
</feature>
<dbReference type="Proteomes" id="UP000037510">
    <property type="component" value="Unassembled WGS sequence"/>
</dbReference>
<dbReference type="GO" id="GO:0051213">
    <property type="term" value="F:dioxygenase activity"/>
    <property type="evidence" value="ECO:0007669"/>
    <property type="project" value="UniProtKB-KW"/>
</dbReference>